<feature type="domain" description="MYND-type" evidence="7">
    <location>
        <begin position="250"/>
        <end position="294"/>
    </location>
</feature>
<dbReference type="InterPro" id="IPR002893">
    <property type="entry name" value="Znf_MYND"/>
</dbReference>
<dbReference type="Pfam" id="PF01753">
    <property type="entry name" value="zf-MYND"/>
    <property type="match status" value="1"/>
</dbReference>
<dbReference type="Proteomes" id="UP001153069">
    <property type="component" value="Unassembled WGS sequence"/>
</dbReference>
<comment type="caution">
    <text evidence="8">The sequence shown here is derived from an EMBL/GenBank/DDBJ whole genome shotgun (WGS) entry which is preliminary data.</text>
</comment>
<dbReference type="Gene3D" id="1.25.40.10">
    <property type="entry name" value="Tetratricopeptide repeat domain"/>
    <property type="match status" value="1"/>
</dbReference>
<reference evidence="8" key="1">
    <citation type="submission" date="2020-06" db="EMBL/GenBank/DDBJ databases">
        <authorList>
            <consortium name="Plant Systems Biology data submission"/>
        </authorList>
    </citation>
    <scope>NUCLEOTIDE SEQUENCE</scope>
    <source>
        <strain evidence="8">D6</strain>
    </source>
</reference>
<dbReference type="GO" id="GO:0008270">
    <property type="term" value="F:zinc ion binding"/>
    <property type="evidence" value="ECO:0007669"/>
    <property type="project" value="UniProtKB-KW"/>
</dbReference>
<keyword evidence="2 4" id="KW-0863">Zinc-finger</keyword>
<evidence type="ECO:0000256" key="2">
    <source>
        <dbReference type="ARBA" id="ARBA00022771"/>
    </source>
</evidence>
<dbReference type="PROSITE" id="PS01360">
    <property type="entry name" value="ZF_MYND_1"/>
    <property type="match status" value="1"/>
</dbReference>
<feature type="region of interest" description="Disordered" evidence="6">
    <location>
        <begin position="1"/>
        <end position="39"/>
    </location>
</feature>
<name>A0A9N8EZX7_9STRA</name>
<dbReference type="PROSITE" id="PS50865">
    <property type="entry name" value="ZF_MYND_2"/>
    <property type="match status" value="1"/>
</dbReference>
<sequence>MAMTSFKLTRHRTTKSQQTPNALQFETSTTKAPSVTKGKARKEYKKTLLKVNRAMRQKDYRKAADSYLEAFRNTPREWSRNSPRFHYLRGYVRSLQVIKKDALTVKIVSNKKDIATLVEIAASEKEFALFRMVAFRGLGVLYSYKGDRQLASDYYRDALGLKASAREKDLVVIVDWKMKRKMRYEMIDQRRRTKNAMSLLEVTQIPGLDSKPTNCFVYTVEYMNNEACICRIPQDQPELARRLEVGGGACDCCGKTLKELKVSSLKSCPRCMSMYYCSHECQKRAWKAGHKKACRPGKMIKPGDIMQLVPGLKHMPDLNGELVEIMEPDHAKEGYWIVRLLVEEVAVATNSEGPESIKGSKMRHIRPAM</sequence>
<dbReference type="InterPro" id="IPR019734">
    <property type="entry name" value="TPR_rpt"/>
</dbReference>
<dbReference type="AlphaFoldDB" id="A0A9N8EZX7"/>
<dbReference type="PROSITE" id="PS50005">
    <property type="entry name" value="TPR"/>
    <property type="match status" value="1"/>
</dbReference>
<keyword evidence="1" id="KW-0479">Metal-binding</keyword>
<dbReference type="EMBL" id="CAICTM010002761">
    <property type="protein sequence ID" value="CAB9530147.1"/>
    <property type="molecule type" value="Genomic_DNA"/>
</dbReference>
<dbReference type="InterPro" id="IPR011990">
    <property type="entry name" value="TPR-like_helical_dom_sf"/>
</dbReference>
<evidence type="ECO:0000313" key="9">
    <source>
        <dbReference type="Proteomes" id="UP001153069"/>
    </source>
</evidence>
<accession>A0A9N8EZX7</accession>
<evidence type="ECO:0000256" key="1">
    <source>
        <dbReference type="ARBA" id="ARBA00022723"/>
    </source>
</evidence>
<evidence type="ECO:0000313" key="8">
    <source>
        <dbReference type="EMBL" id="CAB9530147.1"/>
    </source>
</evidence>
<feature type="compositionally biased region" description="Polar residues" evidence="6">
    <location>
        <begin position="15"/>
        <end position="33"/>
    </location>
</feature>
<feature type="repeat" description="TPR" evidence="5">
    <location>
        <begin position="132"/>
        <end position="165"/>
    </location>
</feature>
<evidence type="ECO:0000256" key="6">
    <source>
        <dbReference type="SAM" id="MobiDB-lite"/>
    </source>
</evidence>
<keyword evidence="9" id="KW-1185">Reference proteome</keyword>
<dbReference type="OrthoDB" id="3007465at2759"/>
<gene>
    <name evidence="8" type="ORF">SEMRO_2763_G336510.1</name>
</gene>
<protein>
    <recommendedName>
        <fullName evidence="7">MYND-type domain-containing protein</fullName>
    </recommendedName>
</protein>
<keyword evidence="5" id="KW-0802">TPR repeat</keyword>
<dbReference type="SUPFAM" id="SSF144232">
    <property type="entry name" value="HIT/MYND zinc finger-like"/>
    <property type="match status" value="1"/>
</dbReference>
<evidence type="ECO:0000256" key="4">
    <source>
        <dbReference type="PROSITE-ProRule" id="PRU00134"/>
    </source>
</evidence>
<keyword evidence="3" id="KW-0862">Zinc</keyword>
<evidence type="ECO:0000256" key="5">
    <source>
        <dbReference type="PROSITE-ProRule" id="PRU00339"/>
    </source>
</evidence>
<proteinExistence type="predicted"/>
<evidence type="ECO:0000256" key="3">
    <source>
        <dbReference type="ARBA" id="ARBA00022833"/>
    </source>
</evidence>
<organism evidence="8 9">
    <name type="scientific">Seminavis robusta</name>
    <dbReference type="NCBI Taxonomy" id="568900"/>
    <lineage>
        <taxon>Eukaryota</taxon>
        <taxon>Sar</taxon>
        <taxon>Stramenopiles</taxon>
        <taxon>Ochrophyta</taxon>
        <taxon>Bacillariophyta</taxon>
        <taxon>Bacillariophyceae</taxon>
        <taxon>Bacillariophycidae</taxon>
        <taxon>Naviculales</taxon>
        <taxon>Naviculaceae</taxon>
        <taxon>Seminavis</taxon>
    </lineage>
</organism>
<dbReference type="Gene3D" id="6.10.140.2220">
    <property type="match status" value="1"/>
</dbReference>
<evidence type="ECO:0000259" key="7">
    <source>
        <dbReference type="PROSITE" id="PS50865"/>
    </source>
</evidence>